<dbReference type="SMART" id="SM00332">
    <property type="entry name" value="PP2Cc"/>
    <property type="match status" value="1"/>
</dbReference>
<dbReference type="PROSITE" id="PS51746">
    <property type="entry name" value="PPM_2"/>
    <property type="match status" value="1"/>
</dbReference>
<protein>
    <submittedName>
        <fullName evidence="3">Protein phosphatase 2C domain-containing protein</fullName>
    </submittedName>
</protein>
<feature type="compositionally biased region" description="Basic and acidic residues" evidence="1">
    <location>
        <begin position="257"/>
        <end position="278"/>
    </location>
</feature>
<dbReference type="InterPro" id="IPR036457">
    <property type="entry name" value="PPM-type-like_dom_sf"/>
</dbReference>
<dbReference type="SMART" id="SM00331">
    <property type="entry name" value="PP2C_SIG"/>
    <property type="match status" value="1"/>
</dbReference>
<dbReference type="CDD" id="cd00143">
    <property type="entry name" value="PP2Cc"/>
    <property type="match status" value="1"/>
</dbReference>
<evidence type="ECO:0000313" key="4">
    <source>
        <dbReference type="Proteomes" id="UP001139485"/>
    </source>
</evidence>
<organism evidence="3 4">
    <name type="scientific">Nocardioides bruguierae</name>
    <dbReference type="NCBI Taxonomy" id="2945102"/>
    <lineage>
        <taxon>Bacteria</taxon>
        <taxon>Bacillati</taxon>
        <taxon>Actinomycetota</taxon>
        <taxon>Actinomycetes</taxon>
        <taxon>Propionibacteriales</taxon>
        <taxon>Nocardioidaceae</taxon>
        <taxon>Nocardioides</taxon>
    </lineage>
</organism>
<feature type="domain" description="PPM-type phosphatase" evidence="2">
    <location>
        <begin position="7"/>
        <end position="247"/>
    </location>
</feature>
<dbReference type="GO" id="GO:0004722">
    <property type="term" value="F:protein serine/threonine phosphatase activity"/>
    <property type="evidence" value="ECO:0007669"/>
    <property type="project" value="InterPro"/>
</dbReference>
<dbReference type="EMBL" id="JAMOIL010000006">
    <property type="protein sequence ID" value="MCM0619874.1"/>
    <property type="molecule type" value="Genomic_DNA"/>
</dbReference>
<dbReference type="Gene3D" id="3.60.40.10">
    <property type="entry name" value="PPM-type phosphatase domain"/>
    <property type="match status" value="1"/>
</dbReference>
<dbReference type="SUPFAM" id="SSF81606">
    <property type="entry name" value="PP2C-like"/>
    <property type="match status" value="1"/>
</dbReference>
<comment type="caution">
    <text evidence="3">The sequence shown here is derived from an EMBL/GenBank/DDBJ whole genome shotgun (WGS) entry which is preliminary data.</text>
</comment>
<evidence type="ECO:0000256" key="1">
    <source>
        <dbReference type="SAM" id="MobiDB-lite"/>
    </source>
</evidence>
<sequence length="278" mass="28491">MQQVQVRHAGATDVGRVRTVNEDAFLDAPPVFAVADGMGGHDGGDVASAFAVEELGSLAGLTRGLDEAEPALRRALAAAQGRIADYARAQADAGAEGFHAGTTVVCALLVQDGAEPAWLLGHLGDSRAYRFADGRLEQLTRDHSLVQDYVDAGVIAPEEAATHPERNVITRALDGRGTPSPDLARLPVTPGERLLLCSDGVTGMIDHDEIADLLATRASAAEAAADLVSAAVAAGGRDNATAVVVDVDAGPGAAVGVDDRPGGAAHDGDTVPMETRER</sequence>
<dbReference type="InterPro" id="IPR015655">
    <property type="entry name" value="PP2C"/>
</dbReference>
<dbReference type="Proteomes" id="UP001139485">
    <property type="component" value="Unassembled WGS sequence"/>
</dbReference>
<accession>A0A9X2D8B4</accession>
<evidence type="ECO:0000313" key="3">
    <source>
        <dbReference type="EMBL" id="MCM0619874.1"/>
    </source>
</evidence>
<dbReference type="AlphaFoldDB" id="A0A9X2D8B4"/>
<gene>
    <name evidence="3" type="ORF">M8330_06150</name>
</gene>
<dbReference type="InterPro" id="IPR001932">
    <property type="entry name" value="PPM-type_phosphatase-like_dom"/>
</dbReference>
<dbReference type="RefSeq" id="WP_250826612.1">
    <property type="nucleotide sequence ID" value="NZ_JAMOIL010000006.1"/>
</dbReference>
<evidence type="ECO:0000259" key="2">
    <source>
        <dbReference type="PROSITE" id="PS51746"/>
    </source>
</evidence>
<feature type="region of interest" description="Disordered" evidence="1">
    <location>
        <begin position="254"/>
        <end position="278"/>
    </location>
</feature>
<dbReference type="PANTHER" id="PTHR47992">
    <property type="entry name" value="PROTEIN PHOSPHATASE"/>
    <property type="match status" value="1"/>
</dbReference>
<keyword evidence="4" id="KW-1185">Reference proteome</keyword>
<dbReference type="Pfam" id="PF13672">
    <property type="entry name" value="PP2C_2"/>
    <property type="match status" value="1"/>
</dbReference>
<proteinExistence type="predicted"/>
<name>A0A9X2D8B4_9ACTN</name>
<reference evidence="3" key="1">
    <citation type="submission" date="2022-05" db="EMBL/GenBank/DDBJ databases">
        <authorList>
            <person name="Tuo L."/>
        </authorList>
    </citation>
    <scope>NUCLEOTIDE SEQUENCE</scope>
    <source>
        <strain evidence="3">BSK12Z-4</strain>
    </source>
</reference>